<accession>A0ABR2K4H6</accession>
<evidence type="ECO:0000313" key="2">
    <source>
        <dbReference type="Proteomes" id="UP001470230"/>
    </source>
</evidence>
<evidence type="ECO:0000313" key="1">
    <source>
        <dbReference type="EMBL" id="KAK8885377.1"/>
    </source>
</evidence>
<proteinExistence type="predicted"/>
<evidence type="ECO:0008006" key="3">
    <source>
        <dbReference type="Google" id="ProtNLM"/>
    </source>
</evidence>
<comment type="caution">
    <text evidence="1">The sequence shown here is derived from an EMBL/GenBank/DDBJ whole genome shotgun (WGS) entry which is preliminary data.</text>
</comment>
<dbReference type="Proteomes" id="UP001470230">
    <property type="component" value="Unassembled WGS sequence"/>
</dbReference>
<organism evidence="1 2">
    <name type="scientific">Tritrichomonas musculus</name>
    <dbReference type="NCBI Taxonomy" id="1915356"/>
    <lineage>
        <taxon>Eukaryota</taxon>
        <taxon>Metamonada</taxon>
        <taxon>Parabasalia</taxon>
        <taxon>Tritrichomonadida</taxon>
        <taxon>Tritrichomonadidae</taxon>
        <taxon>Tritrichomonas</taxon>
    </lineage>
</organism>
<keyword evidence="2" id="KW-1185">Reference proteome</keyword>
<sequence>MSFIEQFQQIFREVQNVIDTKQIKEQVIKEARDRATDAIISLKQTKTLSKNLEVHKINANSEDERDELLLILEFFESSGYIFGVPILSYESQNPDLIVDRIDLANRLGLDPNDPQPLLIQMIKPILKETENGEA</sequence>
<name>A0ABR2K4H6_9EUKA</name>
<reference evidence="1 2" key="1">
    <citation type="submission" date="2024-04" db="EMBL/GenBank/DDBJ databases">
        <title>Tritrichomonas musculus Genome.</title>
        <authorList>
            <person name="Alves-Ferreira E."/>
            <person name="Grigg M."/>
            <person name="Lorenzi H."/>
            <person name="Galac M."/>
        </authorList>
    </citation>
    <scope>NUCLEOTIDE SEQUENCE [LARGE SCALE GENOMIC DNA]</scope>
    <source>
        <strain evidence="1 2">EAF2021</strain>
    </source>
</reference>
<protein>
    <recommendedName>
        <fullName evidence="3">LisH domain-containing protein</fullName>
    </recommendedName>
</protein>
<gene>
    <name evidence="1" type="ORF">M9Y10_040825</name>
</gene>
<dbReference type="EMBL" id="JAPFFF010000007">
    <property type="protein sequence ID" value="KAK8885377.1"/>
    <property type="molecule type" value="Genomic_DNA"/>
</dbReference>